<reference evidence="1 2" key="1">
    <citation type="journal article" date="2018" name="Sci. Rep.">
        <title>Genomic signatures of local adaptation to the degree of environmental predictability in rotifers.</title>
        <authorList>
            <person name="Franch-Gras L."/>
            <person name="Hahn C."/>
            <person name="Garcia-Roger E.M."/>
            <person name="Carmona M.J."/>
            <person name="Serra M."/>
            <person name="Gomez A."/>
        </authorList>
    </citation>
    <scope>NUCLEOTIDE SEQUENCE [LARGE SCALE GENOMIC DNA]</scope>
    <source>
        <strain evidence="1">HYR1</strain>
    </source>
</reference>
<comment type="caution">
    <text evidence="1">The sequence shown here is derived from an EMBL/GenBank/DDBJ whole genome shotgun (WGS) entry which is preliminary data.</text>
</comment>
<name>A0A3M7P3L0_BRAPC</name>
<proteinExistence type="predicted"/>
<dbReference type="EMBL" id="REGN01013691">
    <property type="protein sequence ID" value="RMZ93593.1"/>
    <property type="molecule type" value="Genomic_DNA"/>
</dbReference>
<gene>
    <name evidence="1" type="ORF">BpHYR1_050698</name>
</gene>
<organism evidence="1 2">
    <name type="scientific">Brachionus plicatilis</name>
    <name type="common">Marine rotifer</name>
    <name type="synonym">Brachionus muelleri</name>
    <dbReference type="NCBI Taxonomy" id="10195"/>
    <lineage>
        <taxon>Eukaryota</taxon>
        <taxon>Metazoa</taxon>
        <taxon>Spiralia</taxon>
        <taxon>Gnathifera</taxon>
        <taxon>Rotifera</taxon>
        <taxon>Eurotatoria</taxon>
        <taxon>Monogononta</taxon>
        <taxon>Pseudotrocha</taxon>
        <taxon>Ploima</taxon>
        <taxon>Brachionidae</taxon>
        <taxon>Brachionus</taxon>
    </lineage>
</organism>
<keyword evidence="2" id="KW-1185">Reference proteome</keyword>
<protein>
    <submittedName>
        <fullName evidence="1">Uncharacterized protein</fullName>
    </submittedName>
</protein>
<evidence type="ECO:0000313" key="1">
    <source>
        <dbReference type="EMBL" id="RMZ93593.1"/>
    </source>
</evidence>
<sequence length="85" mass="10034">MLQEPFQIIVQQTKRVIVIMTCLRMKHKTKLGLRVINRKKLFHPIDHVLVSGQRSETQFPESGIVLFRFQIEQAHVMINWLPLEA</sequence>
<accession>A0A3M7P3L0</accession>
<dbReference type="AlphaFoldDB" id="A0A3M7P3L0"/>
<evidence type="ECO:0000313" key="2">
    <source>
        <dbReference type="Proteomes" id="UP000276133"/>
    </source>
</evidence>
<dbReference type="Proteomes" id="UP000276133">
    <property type="component" value="Unassembled WGS sequence"/>
</dbReference>